<dbReference type="EMBL" id="FOSV01000039">
    <property type="protein sequence ID" value="SFM03162.1"/>
    <property type="molecule type" value="Genomic_DNA"/>
</dbReference>
<organism evidence="1 2">
    <name type="scientific">Methylorubrum salsuginis</name>
    <dbReference type="NCBI Taxonomy" id="414703"/>
    <lineage>
        <taxon>Bacteria</taxon>
        <taxon>Pseudomonadati</taxon>
        <taxon>Pseudomonadota</taxon>
        <taxon>Alphaproteobacteria</taxon>
        <taxon>Hyphomicrobiales</taxon>
        <taxon>Methylobacteriaceae</taxon>
        <taxon>Methylorubrum</taxon>
    </lineage>
</organism>
<protein>
    <submittedName>
        <fullName evidence="1">Uncharacterized protein</fullName>
    </submittedName>
</protein>
<evidence type="ECO:0000313" key="2">
    <source>
        <dbReference type="Proteomes" id="UP000198804"/>
    </source>
</evidence>
<accession>A0A1I4MI77</accession>
<name>A0A1I4MI77_9HYPH</name>
<reference evidence="2" key="1">
    <citation type="submission" date="2016-10" db="EMBL/GenBank/DDBJ databases">
        <authorList>
            <person name="Varghese N."/>
            <person name="Submissions S."/>
        </authorList>
    </citation>
    <scope>NUCLEOTIDE SEQUENCE [LARGE SCALE GENOMIC DNA]</scope>
    <source>
        <strain evidence="2">CGMCC 1.6474</strain>
    </source>
</reference>
<proteinExistence type="predicted"/>
<dbReference type="STRING" id="414703.SAMN04488125_13920"/>
<keyword evidence="2" id="KW-1185">Reference proteome</keyword>
<evidence type="ECO:0000313" key="1">
    <source>
        <dbReference type="EMBL" id="SFM03162.1"/>
    </source>
</evidence>
<dbReference type="AlphaFoldDB" id="A0A1I4MI77"/>
<gene>
    <name evidence="1" type="ORF">SAMN04488125_13920</name>
</gene>
<dbReference type="Proteomes" id="UP000198804">
    <property type="component" value="Unassembled WGS sequence"/>
</dbReference>
<sequence length="78" mass="8236">MRQATHSTAIPEGLRARLHARFPKSPMWAPPAPAGPSPWELIRAVLAKGRADGLNDVQLAGGVYAMLVSHGLIDGGRA</sequence>